<evidence type="ECO:0000259" key="2">
    <source>
        <dbReference type="PROSITE" id="PS50158"/>
    </source>
</evidence>
<protein>
    <recommendedName>
        <fullName evidence="2">CCHC-type domain-containing protein</fullName>
    </recommendedName>
</protein>
<sequence>MDRNIFAFSFEHEADQSLPFNQRPWTLRGAHLVLKRWNPILTCWIGGKVGTVVEVDFVGEPRIQWQRFVRIRVDIYLTSPLSPGFLLPKDNHQDLWIGLKYERLPGICYRCGVIGHDTRDCVRDEKMLRNEFGLLFSVFGHWIRMENAESPPGIYACPPCNAIEAMLAPPHLTGKLDQGACPIVAAEPCTMTFEVCPVKDELDNSSVVVDSGPKDVAPFAWLLKKTLMGSCNTLSLDVALIPKKGTIPCVSTNSFPQENFDVGPNSSCIRYLL</sequence>
<keyword evidence="1" id="KW-0863">Zinc-finger</keyword>
<keyword evidence="1" id="KW-0862">Zinc</keyword>
<dbReference type="PROSITE" id="PS50158">
    <property type="entry name" value="ZF_CCHC"/>
    <property type="match status" value="1"/>
</dbReference>
<accession>A0A2N9HZ07</accession>
<name>A0A2N9HZ07_FAGSY</name>
<organism evidence="3">
    <name type="scientific">Fagus sylvatica</name>
    <name type="common">Beechnut</name>
    <dbReference type="NCBI Taxonomy" id="28930"/>
    <lineage>
        <taxon>Eukaryota</taxon>
        <taxon>Viridiplantae</taxon>
        <taxon>Streptophyta</taxon>
        <taxon>Embryophyta</taxon>
        <taxon>Tracheophyta</taxon>
        <taxon>Spermatophyta</taxon>
        <taxon>Magnoliopsida</taxon>
        <taxon>eudicotyledons</taxon>
        <taxon>Gunneridae</taxon>
        <taxon>Pentapetalae</taxon>
        <taxon>rosids</taxon>
        <taxon>fabids</taxon>
        <taxon>Fagales</taxon>
        <taxon>Fagaceae</taxon>
        <taxon>Fagus</taxon>
    </lineage>
</organism>
<dbReference type="PANTHER" id="PTHR31286">
    <property type="entry name" value="GLYCINE-RICH CELL WALL STRUCTURAL PROTEIN 1.8-LIKE"/>
    <property type="match status" value="1"/>
</dbReference>
<evidence type="ECO:0000313" key="3">
    <source>
        <dbReference type="EMBL" id="SPD16871.1"/>
    </source>
</evidence>
<dbReference type="InterPro" id="IPR040256">
    <property type="entry name" value="At4g02000-like"/>
</dbReference>
<dbReference type="Pfam" id="PF14392">
    <property type="entry name" value="zf-CCHC_4"/>
    <property type="match status" value="1"/>
</dbReference>
<keyword evidence="1" id="KW-0479">Metal-binding</keyword>
<dbReference type="InterPro" id="IPR001878">
    <property type="entry name" value="Znf_CCHC"/>
</dbReference>
<evidence type="ECO:0000256" key="1">
    <source>
        <dbReference type="PROSITE-ProRule" id="PRU00047"/>
    </source>
</evidence>
<reference evidence="3" key="1">
    <citation type="submission" date="2018-02" db="EMBL/GenBank/DDBJ databases">
        <authorList>
            <person name="Cohen D.B."/>
            <person name="Kent A.D."/>
        </authorList>
    </citation>
    <scope>NUCLEOTIDE SEQUENCE</scope>
</reference>
<dbReference type="InterPro" id="IPR025836">
    <property type="entry name" value="Zn_knuckle_CX2CX4HX4C"/>
</dbReference>
<proteinExistence type="predicted"/>
<dbReference type="GO" id="GO:0008270">
    <property type="term" value="F:zinc ion binding"/>
    <property type="evidence" value="ECO:0007669"/>
    <property type="project" value="UniProtKB-KW"/>
</dbReference>
<feature type="domain" description="CCHC-type" evidence="2">
    <location>
        <begin position="108"/>
        <end position="121"/>
    </location>
</feature>
<dbReference type="GO" id="GO:0003676">
    <property type="term" value="F:nucleic acid binding"/>
    <property type="evidence" value="ECO:0007669"/>
    <property type="project" value="InterPro"/>
</dbReference>
<gene>
    <name evidence="3" type="ORF">FSB_LOCUS44753</name>
</gene>
<dbReference type="PANTHER" id="PTHR31286:SF167">
    <property type="entry name" value="OS09G0268800 PROTEIN"/>
    <property type="match status" value="1"/>
</dbReference>
<dbReference type="EMBL" id="OIVN01004351">
    <property type="protein sequence ID" value="SPD16871.1"/>
    <property type="molecule type" value="Genomic_DNA"/>
</dbReference>
<dbReference type="AlphaFoldDB" id="A0A2N9HZ07"/>